<proteinExistence type="predicted"/>
<keyword evidence="2" id="KW-1185">Reference proteome</keyword>
<comment type="caution">
    <text evidence="1">The sequence shown here is derived from an EMBL/GenBank/DDBJ whole genome shotgun (WGS) entry which is preliminary data.</text>
</comment>
<evidence type="ECO:0000313" key="2">
    <source>
        <dbReference type="Proteomes" id="UP000287857"/>
    </source>
</evidence>
<dbReference type="Gene3D" id="2.40.450.10">
    <property type="entry name" value="PUA domain-like domain"/>
    <property type="match status" value="1"/>
</dbReference>
<organism evidence="1 2">
    <name type="scientific">Vagococcus vulneris</name>
    <dbReference type="NCBI Taxonomy" id="1977869"/>
    <lineage>
        <taxon>Bacteria</taxon>
        <taxon>Bacillati</taxon>
        <taxon>Bacillota</taxon>
        <taxon>Bacilli</taxon>
        <taxon>Lactobacillales</taxon>
        <taxon>Enterococcaceae</taxon>
        <taxon>Vagococcus</taxon>
    </lineage>
</organism>
<gene>
    <name evidence="1" type="ORF">CBF37_01360</name>
</gene>
<evidence type="ECO:0000313" key="1">
    <source>
        <dbReference type="EMBL" id="RSU00688.1"/>
    </source>
</evidence>
<dbReference type="RefSeq" id="WP_002350146.1">
    <property type="nucleotide sequence ID" value="NZ_NGJS01000001.1"/>
</dbReference>
<sequence length="131" mass="15066">MSKQNEANVFFLTIGKEVKLNFDEADNLASIRLSINKVAEIVGNGLVNEESIFDVSIVGLITQSNYKTYIQVIGGKQVMNGNAKYEKVPINQKRTDERKGNRNVYQQGYFEFYVNDNEKIPKRRLILPYNR</sequence>
<name>A0A430A2L4_9ENTE</name>
<dbReference type="OrthoDB" id="9862548at2"/>
<reference evidence="1 2" key="1">
    <citation type="submission" date="2017-05" db="EMBL/GenBank/DDBJ databases">
        <title>Vagococcus spp. assemblies.</title>
        <authorList>
            <person name="Gulvik C.A."/>
        </authorList>
    </citation>
    <scope>NUCLEOTIDE SEQUENCE [LARGE SCALE GENOMIC DNA]</scope>
    <source>
        <strain evidence="1 2">SS1995</strain>
    </source>
</reference>
<dbReference type="Proteomes" id="UP000287857">
    <property type="component" value="Unassembled WGS sequence"/>
</dbReference>
<dbReference type="InterPro" id="IPR038201">
    <property type="entry name" value="PrgU-like_sf"/>
</dbReference>
<protein>
    <submittedName>
        <fullName evidence="1">Uncharacterized protein</fullName>
    </submittedName>
</protein>
<dbReference type="AlphaFoldDB" id="A0A430A2L4"/>
<dbReference type="EMBL" id="NGJS01000001">
    <property type="protein sequence ID" value="RSU00688.1"/>
    <property type="molecule type" value="Genomic_DNA"/>
</dbReference>
<accession>A0A430A2L4</accession>